<evidence type="ECO:0000256" key="1">
    <source>
        <dbReference type="SAM" id="MobiDB-lite"/>
    </source>
</evidence>
<proteinExistence type="predicted"/>
<organism evidence="2 3">
    <name type="scientific">Cyclospora cayetanensis</name>
    <dbReference type="NCBI Taxonomy" id="88456"/>
    <lineage>
        <taxon>Eukaryota</taxon>
        <taxon>Sar</taxon>
        <taxon>Alveolata</taxon>
        <taxon>Apicomplexa</taxon>
        <taxon>Conoidasida</taxon>
        <taxon>Coccidia</taxon>
        <taxon>Eucoccidiorida</taxon>
        <taxon>Eimeriorina</taxon>
        <taxon>Eimeriidae</taxon>
        <taxon>Cyclospora</taxon>
    </lineage>
</organism>
<dbReference type="VEuPathDB" id="ToxoDB:cyc_06056"/>
<name>A0A1D3CS80_9EIME</name>
<keyword evidence="3" id="KW-1185">Reference proteome</keyword>
<feature type="region of interest" description="Disordered" evidence="1">
    <location>
        <begin position="1"/>
        <end position="22"/>
    </location>
</feature>
<gene>
    <name evidence="2" type="ORF">cyc_06056</name>
</gene>
<dbReference type="AlphaFoldDB" id="A0A1D3CS80"/>
<protein>
    <submittedName>
        <fullName evidence="2">Uncharacterized protein</fullName>
    </submittedName>
</protein>
<dbReference type="Proteomes" id="UP000095192">
    <property type="component" value="Unassembled WGS sequence"/>
</dbReference>
<dbReference type="EMBL" id="JROU02002145">
    <property type="protein sequence ID" value="OEH74055.1"/>
    <property type="molecule type" value="Genomic_DNA"/>
</dbReference>
<sequence length="136" mass="14850">MELSVPGGYGMLDKQGRQKDPNMYRTSYNDMCKGLEVCVKSDFPSGYGGHVPTVRHQVLFRDSPEALAIAARAKDPTRDSFGDFAANINGIPYLTKNAKKKTEGPSAGYFPPTLVQPPWAIDIPRTGYGRPLDGPC</sequence>
<reference evidence="2 3" key="1">
    <citation type="journal article" date="2016" name="BMC Genomics">
        <title>Comparative genomics reveals Cyclospora cayetanensis possesses coccidia-like metabolism and invasion components but unique surface antigens.</title>
        <authorList>
            <person name="Liu S."/>
            <person name="Wang L."/>
            <person name="Zheng H."/>
            <person name="Xu Z."/>
            <person name="Roellig D.M."/>
            <person name="Li N."/>
            <person name="Frace M.A."/>
            <person name="Tang K."/>
            <person name="Arrowood M.J."/>
            <person name="Moss D.M."/>
            <person name="Zhang L."/>
            <person name="Feng Y."/>
            <person name="Xiao L."/>
        </authorList>
    </citation>
    <scope>NUCLEOTIDE SEQUENCE [LARGE SCALE GENOMIC DNA]</scope>
    <source>
        <strain evidence="2 3">CHN_HEN01</strain>
    </source>
</reference>
<accession>A0A1D3CS80</accession>
<evidence type="ECO:0000313" key="3">
    <source>
        <dbReference type="Proteomes" id="UP000095192"/>
    </source>
</evidence>
<dbReference type="InParanoid" id="A0A1D3CS80"/>
<evidence type="ECO:0000313" key="2">
    <source>
        <dbReference type="EMBL" id="OEH74055.1"/>
    </source>
</evidence>
<comment type="caution">
    <text evidence="2">The sequence shown here is derived from an EMBL/GenBank/DDBJ whole genome shotgun (WGS) entry which is preliminary data.</text>
</comment>